<keyword evidence="3" id="KW-1185">Reference proteome</keyword>
<dbReference type="EMBL" id="JANCYW010000016">
    <property type="protein sequence ID" value="KAK4538162.1"/>
    <property type="molecule type" value="Genomic_DNA"/>
</dbReference>
<dbReference type="Pfam" id="PF03109">
    <property type="entry name" value="ABC1"/>
    <property type="match status" value="2"/>
</dbReference>
<name>A0AAV9J0R3_CYACA</name>
<dbReference type="Proteomes" id="UP001301350">
    <property type="component" value="Unassembled WGS sequence"/>
</dbReference>
<proteinExistence type="predicted"/>
<accession>A0AAV9J0R3</accession>
<feature type="domain" description="Protein kinase" evidence="1">
    <location>
        <begin position="140"/>
        <end position="507"/>
    </location>
</feature>
<comment type="caution">
    <text evidence="2">The sequence shown here is derived from an EMBL/GenBank/DDBJ whole genome shotgun (WGS) entry which is preliminary data.</text>
</comment>
<dbReference type="PANTHER" id="PTHR43173:SF12">
    <property type="entry name" value="PROTEIN KINASE SUPERFAMILY PROTEIN"/>
    <property type="match status" value="1"/>
</dbReference>
<dbReference type="InterPro" id="IPR000719">
    <property type="entry name" value="Prot_kinase_dom"/>
</dbReference>
<protein>
    <recommendedName>
        <fullName evidence="1">Protein kinase domain-containing protein</fullName>
    </recommendedName>
</protein>
<dbReference type="CDD" id="cd05121">
    <property type="entry name" value="ABC1_ADCK3-like"/>
    <property type="match status" value="1"/>
</dbReference>
<dbReference type="InterPro" id="IPR051130">
    <property type="entry name" value="Mito_struct-func_regulator"/>
</dbReference>
<dbReference type="GO" id="GO:0005524">
    <property type="term" value="F:ATP binding"/>
    <property type="evidence" value="ECO:0007669"/>
    <property type="project" value="InterPro"/>
</dbReference>
<dbReference type="GO" id="GO:0004672">
    <property type="term" value="F:protein kinase activity"/>
    <property type="evidence" value="ECO:0007669"/>
    <property type="project" value="InterPro"/>
</dbReference>
<reference evidence="2 3" key="1">
    <citation type="submission" date="2022-07" db="EMBL/GenBank/DDBJ databases">
        <title>Genome-wide signatures of adaptation to extreme environments.</title>
        <authorList>
            <person name="Cho C.H."/>
            <person name="Yoon H.S."/>
        </authorList>
    </citation>
    <scope>NUCLEOTIDE SEQUENCE [LARGE SCALE GENOMIC DNA]</scope>
    <source>
        <strain evidence="2 3">DBV 063 E5</strain>
    </source>
</reference>
<dbReference type="PROSITE" id="PS50011">
    <property type="entry name" value="PROTEIN_KINASE_DOM"/>
    <property type="match status" value="1"/>
</dbReference>
<evidence type="ECO:0000313" key="3">
    <source>
        <dbReference type="Proteomes" id="UP001301350"/>
    </source>
</evidence>
<evidence type="ECO:0000259" key="1">
    <source>
        <dbReference type="PROSITE" id="PS50011"/>
    </source>
</evidence>
<evidence type="ECO:0000313" key="2">
    <source>
        <dbReference type="EMBL" id="KAK4538162.1"/>
    </source>
</evidence>
<dbReference type="PANTHER" id="PTHR43173">
    <property type="entry name" value="ABC1 FAMILY PROTEIN"/>
    <property type="match status" value="1"/>
</dbReference>
<dbReference type="AlphaFoldDB" id="A0AAV9J0R3"/>
<organism evidence="2 3">
    <name type="scientific">Cyanidium caldarium</name>
    <name type="common">Red alga</name>
    <dbReference type="NCBI Taxonomy" id="2771"/>
    <lineage>
        <taxon>Eukaryota</taxon>
        <taxon>Rhodophyta</taxon>
        <taxon>Bangiophyceae</taxon>
        <taxon>Cyanidiales</taxon>
        <taxon>Cyanidiaceae</taxon>
        <taxon>Cyanidium</taxon>
    </lineage>
</organism>
<gene>
    <name evidence="2" type="ORF">CDCA_CDCA16G4187</name>
</gene>
<dbReference type="InterPro" id="IPR011009">
    <property type="entry name" value="Kinase-like_dom_sf"/>
</dbReference>
<dbReference type="SUPFAM" id="SSF56112">
    <property type="entry name" value="Protein kinase-like (PK-like)"/>
    <property type="match status" value="1"/>
</dbReference>
<sequence>MTVQTFEATPEARPVPFAERWRLGWRSARFWARVSRIYTSYKWMQARSRAMDALGVEREAAWQRQHETAAKAMYDLCTDMRGFLIKAGQFLATRADFLPEPFIRRLSKLHAEVEPISSEEAQQVIMRELGIARMSDYFQEFEDQPLGAASIAQVHRARLRRGALDRARARGMRGVAARDRRAGNGNSGEWVAIKVQYPGAEHLMMSDLASLLILARFLQNRELPFDLESPVLELQAQIQQEFDFVREANNTERVRDIVQRSRMLRSRVRIPQVYLARRGVMVMQYLQGMPILRLAEEYPPPLQITARQQRAFEESLYESMSMVYGKMLLGHGFFQADPHPGNILLLESNLSRRRRLTSALQVMLARRPSLQIGLVDFGQCKHLPSWRLAQVRRLMKAMHQKRGICEAFFALGIALEHEPSYYDRNDIEVLAYSMFDTRPLPGGRKITPFGEESPLRDTPVRYLPGDLFFVLRTIQILRGLQSRMSSPKVRKISLASEWCGRHDFCGK</sequence>
<dbReference type="InterPro" id="IPR004147">
    <property type="entry name" value="ABC1_dom"/>
</dbReference>